<protein>
    <submittedName>
        <fullName evidence="1">Uncharacterized protein</fullName>
    </submittedName>
</protein>
<dbReference type="EMBL" id="NNRN01000044">
    <property type="protein sequence ID" value="OYR30425.1"/>
    <property type="molecule type" value="Genomic_DNA"/>
</dbReference>
<organism evidence="1 2">
    <name type="scientific">Brucella lupini</name>
    <dbReference type="NCBI Taxonomy" id="255457"/>
    <lineage>
        <taxon>Bacteria</taxon>
        <taxon>Pseudomonadati</taxon>
        <taxon>Pseudomonadota</taxon>
        <taxon>Alphaproteobacteria</taxon>
        <taxon>Hyphomicrobiales</taxon>
        <taxon>Brucellaceae</taxon>
        <taxon>Brucella/Ochrobactrum group</taxon>
        <taxon>Brucella</taxon>
    </lineage>
</organism>
<sequence length="38" mass="4495">MSLREDFGMPQKKHKSEEIIAKLRQIDVRLARRSVRTA</sequence>
<dbReference type="Proteomes" id="UP000216363">
    <property type="component" value="Unassembled WGS sequence"/>
</dbReference>
<proteinExistence type="predicted"/>
<evidence type="ECO:0000313" key="2">
    <source>
        <dbReference type="Proteomes" id="UP000216363"/>
    </source>
</evidence>
<evidence type="ECO:0000313" key="1">
    <source>
        <dbReference type="EMBL" id="OYR30425.1"/>
    </source>
</evidence>
<comment type="caution">
    <text evidence="1">The sequence shown here is derived from an EMBL/GenBank/DDBJ whole genome shotgun (WGS) entry which is preliminary data.</text>
</comment>
<name>A0A256GTB1_9HYPH</name>
<dbReference type="AlphaFoldDB" id="A0A256GTB1"/>
<gene>
    <name evidence="1" type="ORF">CES86_1749</name>
</gene>
<accession>A0A256GTB1</accession>
<reference evidence="1 2" key="1">
    <citation type="submission" date="2017-07" db="EMBL/GenBank/DDBJ databases">
        <title>Draft genome of Ochrobactrum lupini type strain LUP21.</title>
        <authorList>
            <person name="Krzyzanowska D.M."/>
            <person name="Jafra S."/>
        </authorList>
    </citation>
    <scope>NUCLEOTIDE SEQUENCE [LARGE SCALE GENOMIC DNA]</scope>
    <source>
        <strain evidence="1 2">LUP21</strain>
    </source>
</reference>